<sequence length="390" mass="44057">MLTRKVIEAYHLDKGIECEAPFLEHGSIQLRKDQYVNRDVVKFYCGNGYTRVGPDAAQCYHFGCTPLFFPERVSSCQQPLNISNGILVGDLLEVYQHGEKMVYECDVRFAMAGSNTIECVDGEWTSLPSCTEEEKTCGPPPNILNGYPVSVDSNIYWHNETVKYACEKKFFIVGTNPARCLHGEWKLPECTKLCPPPPQLPNAINITEIRNYKNGEEVGFTCVEHFLLEGTPKISCEYGRWQTPPRCIDLSFVSSETCPMPTDESIIFSTTKPVALLEEKTLFECTDGYESISHTRGGQAVCTLNGWSPKPQCLLIECETPFLENGSIYPRKDQYVNRDVVKFSCMRGYIRVGLDSAQCYHFGWSPQIPSCKDVIQTYHAARSLYIFASK</sequence>
<dbReference type="InterPro" id="IPR051503">
    <property type="entry name" value="ComplSys_Reg/VirEntry_Med"/>
</dbReference>
<reference evidence="6 7" key="1">
    <citation type="journal article" date="2022" name="Gigascience">
        <title>A chromosome-level genome assembly and annotation of the desert horned lizard, Phrynosoma platyrhinos, provides insight into chromosomal rearrangements among reptiles.</title>
        <authorList>
            <person name="Koochekian N."/>
            <person name="Ascanio A."/>
            <person name="Farleigh K."/>
            <person name="Card D.C."/>
            <person name="Schield D.R."/>
            <person name="Castoe T.A."/>
            <person name="Jezkova T."/>
        </authorList>
    </citation>
    <scope>NUCLEOTIDE SEQUENCE [LARGE SCALE GENOMIC DNA]</scope>
    <source>
        <strain evidence="6">NK-2021</strain>
    </source>
</reference>
<dbReference type="InterPro" id="IPR000436">
    <property type="entry name" value="Sushi_SCR_CCP_dom"/>
</dbReference>
<dbReference type="PROSITE" id="PS50923">
    <property type="entry name" value="SUSHI"/>
    <property type="match status" value="5"/>
</dbReference>
<feature type="domain" description="Sushi" evidence="5">
    <location>
        <begin position="193"/>
        <end position="249"/>
    </location>
</feature>
<dbReference type="SMART" id="SM00032">
    <property type="entry name" value="CCP"/>
    <property type="match status" value="6"/>
</dbReference>
<feature type="disulfide bond" evidence="4">
    <location>
        <begin position="137"/>
        <end position="180"/>
    </location>
</feature>
<dbReference type="Pfam" id="PF00084">
    <property type="entry name" value="Sushi"/>
    <property type="match status" value="6"/>
</dbReference>
<keyword evidence="2" id="KW-0732">Signal</keyword>
<dbReference type="Proteomes" id="UP000826234">
    <property type="component" value="Unassembled WGS sequence"/>
</dbReference>
<evidence type="ECO:0000256" key="3">
    <source>
        <dbReference type="ARBA" id="ARBA00023157"/>
    </source>
</evidence>
<dbReference type="InterPro" id="IPR035976">
    <property type="entry name" value="Sushi/SCR/CCP_sf"/>
</dbReference>
<dbReference type="EMBL" id="JAIPUX010005289">
    <property type="protein sequence ID" value="KAH0618329.1"/>
    <property type="molecule type" value="Genomic_DNA"/>
</dbReference>
<keyword evidence="7" id="KW-1185">Reference proteome</keyword>
<dbReference type="PANTHER" id="PTHR45785">
    <property type="entry name" value="COMPLEMENT FACTOR H-RELATED"/>
    <property type="match status" value="1"/>
</dbReference>
<evidence type="ECO:0000259" key="5">
    <source>
        <dbReference type="PROSITE" id="PS50923"/>
    </source>
</evidence>
<keyword evidence="1 4" id="KW-0768">Sushi</keyword>
<keyword evidence="3 4" id="KW-1015">Disulfide bond</keyword>
<comment type="caution">
    <text evidence="6">The sequence shown here is derived from an EMBL/GenBank/DDBJ whole genome shotgun (WGS) entry which is preliminary data.</text>
</comment>
<proteinExistence type="predicted"/>
<evidence type="ECO:0000313" key="7">
    <source>
        <dbReference type="Proteomes" id="UP000826234"/>
    </source>
</evidence>
<feature type="domain" description="Sushi" evidence="5">
    <location>
        <begin position="316"/>
        <end position="373"/>
    </location>
</feature>
<gene>
    <name evidence="6" type="ORF">JD844_017431</name>
</gene>
<dbReference type="SUPFAM" id="SSF57535">
    <property type="entry name" value="Complement control module/SCR domain"/>
    <property type="match status" value="6"/>
</dbReference>
<organism evidence="6 7">
    <name type="scientific">Phrynosoma platyrhinos</name>
    <name type="common">Desert horned lizard</name>
    <dbReference type="NCBI Taxonomy" id="52577"/>
    <lineage>
        <taxon>Eukaryota</taxon>
        <taxon>Metazoa</taxon>
        <taxon>Chordata</taxon>
        <taxon>Craniata</taxon>
        <taxon>Vertebrata</taxon>
        <taxon>Euteleostomi</taxon>
        <taxon>Lepidosauria</taxon>
        <taxon>Squamata</taxon>
        <taxon>Bifurcata</taxon>
        <taxon>Unidentata</taxon>
        <taxon>Episquamata</taxon>
        <taxon>Toxicofera</taxon>
        <taxon>Iguania</taxon>
        <taxon>Phrynosomatidae</taxon>
        <taxon>Phrynosomatinae</taxon>
        <taxon>Phrynosoma</taxon>
    </lineage>
</organism>
<dbReference type="PANTHER" id="PTHR45785:SF7">
    <property type="entry name" value="COMPLEMENT FACTOR H"/>
    <property type="match status" value="1"/>
</dbReference>
<accession>A0ABQ7SLX9</accession>
<protein>
    <recommendedName>
        <fullName evidence="5">Sushi domain-containing protein</fullName>
    </recommendedName>
</protein>
<dbReference type="CDD" id="cd00033">
    <property type="entry name" value="CCP"/>
    <property type="match status" value="5"/>
</dbReference>
<name>A0ABQ7SLX9_PHRPL</name>
<comment type="caution">
    <text evidence="4">Lacks conserved residue(s) required for the propagation of feature annotation.</text>
</comment>
<evidence type="ECO:0000256" key="2">
    <source>
        <dbReference type="ARBA" id="ARBA00022729"/>
    </source>
</evidence>
<feature type="domain" description="Sushi" evidence="5">
    <location>
        <begin position="256"/>
        <end position="315"/>
    </location>
</feature>
<evidence type="ECO:0000256" key="1">
    <source>
        <dbReference type="ARBA" id="ARBA00022659"/>
    </source>
</evidence>
<dbReference type="Gene3D" id="2.10.70.10">
    <property type="entry name" value="Complement Module, domain 1"/>
    <property type="match status" value="6"/>
</dbReference>
<evidence type="ECO:0000256" key="4">
    <source>
        <dbReference type="PROSITE-ProRule" id="PRU00302"/>
    </source>
</evidence>
<feature type="disulfide bond" evidence="4">
    <location>
        <begin position="76"/>
        <end position="119"/>
    </location>
</feature>
<evidence type="ECO:0000313" key="6">
    <source>
        <dbReference type="EMBL" id="KAH0618329.1"/>
    </source>
</evidence>
<feature type="domain" description="Sushi" evidence="5">
    <location>
        <begin position="135"/>
        <end position="192"/>
    </location>
</feature>
<feature type="domain" description="Sushi" evidence="5">
    <location>
        <begin position="74"/>
        <end position="132"/>
    </location>
</feature>